<keyword evidence="9" id="KW-1185">Reference proteome</keyword>
<dbReference type="PROSITE" id="PS00086">
    <property type="entry name" value="CYTOCHROME_P450"/>
    <property type="match status" value="1"/>
</dbReference>
<dbReference type="SUPFAM" id="SSF48264">
    <property type="entry name" value="Cytochrome P450"/>
    <property type="match status" value="1"/>
</dbReference>
<keyword evidence="4 7" id="KW-0560">Oxidoreductase</keyword>
<dbReference type="PRINTS" id="PR00385">
    <property type="entry name" value="P450"/>
</dbReference>
<dbReference type="InterPro" id="IPR001128">
    <property type="entry name" value="Cyt_P450"/>
</dbReference>
<dbReference type="EMBL" id="CP020772">
    <property type="protein sequence ID" value="ARI77382.1"/>
    <property type="molecule type" value="Genomic_DNA"/>
</dbReference>
<name>A0A1W5ZVM5_9BACI</name>
<dbReference type="Pfam" id="PF00067">
    <property type="entry name" value="p450"/>
    <property type="match status" value="1"/>
</dbReference>
<dbReference type="Gene3D" id="1.10.630.10">
    <property type="entry name" value="Cytochrome P450"/>
    <property type="match status" value="1"/>
</dbReference>
<evidence type="ECO:0000256" key="6">
    <source>
        <dbReference type="ARBA" id="ARBA00023033"/>
    </source>
</evidence>
<dbReference type="GO" id="GO:0005506">
    <property type="term" value="F:iron ion binding"/>
    <property type="evidence" value="ECO:0007669"/>
    <property type="project" value="InterPro"/>
</dbReference>
<dbReference type="RefSeq" id="WP_085029851.1">
    <property type="nucleotide sequence ID" value="NZ_CP020772.1"/>
</dbReference>
<dbReference type="OrthoDB" id="9801155at2"/>
<evidence type="ECO:0000313" key="8">
    <source>
        <dbReference type="EMBL" id="ARI77382.1"/>
    </source>
</evidence>
<dbReference type="PRINTS" id="PR00359">
    <property type="entry name" value="BP450"/>
</dbReference>
<keyword evidence="5 7" id="KW-0408">Iron</keyword>
<dbReference type="STRING" id="402384.HM131_11250"/>
<organism evidence="8 9">
    <name type="scientific">Halobacillus mangrovi</name>
    <dbReference type="NCBI Taxonomy" id="402384"/>
    <lineage>
        <taxon>Bacteria</taxon>
        <taxon>Bacillati</taxon>
        <taxon>Bacillota</taxon>
        <taxon>Bacilli</taxon>
        <taxon>Bacillales</taxon>
        <taxon>Bacillaceae</taxon>
        <taxon>Halobacillus</taxon>
    </lineage>
</organism>
<dbReference type="PANTHER" id="PTHR46696:SF1">
    <property type="entry name" value="CYTOCHROME P450 YJIB-RELATED"/>
    <property type="match status" value="1"/>
</dbReference>
<dbReference type="GO" id="GO:0004497">
    <property type="term" value="F:monooxygenase activity"/>
    <property type="evidence" value="ECO:0007669"/>
    <property type="project" value="UniProtKB-KW"/>
</dbReference>
<keyword evidence="3 7" id="KW-0479">Metal-binding</keyword>
<dbReference type="InterPro" id="IPR017972">
    <property type="entry name" value="Cyt_P450_CS"/>
</dbReference>
<evidence type="ECO:0000256" key="2">
    <source>
        <dbReference type="ARBA" id="ARBA00022617"/>
    </source>
</evidence>
<proteinExistence type="inferred from homology"/>
<accession>A0A1W5ZVM5</accession>
<dbReference type="PANTHER" id="PTHR46696">
    <property type="entry name" value="P450, PUTATIVE (EUROFUNG)-RELATED"/>
    <property type="match status" value="1"/>
</dbReference>
<evidence type="ECO:0000313" key="9">
    <source>
        <dbReference type="Proteomes" id="UP000192527"/>
    </source>
</evidence>
<evidence type="ECO:0000256" key="4">
    <source>
        <dbReference type="ARBA" id="ARBA00023002"/>
    </source>
</evidence>
<dbReference type="GO" id="GO:0016705">
    <property type="term" value="F:oxidoreductase activity, acting on paired donors, with incorporation or reduction of molecular oxygen"/>
    <property type="evidence" value="ECO:0007669"/>
    <property type="project" value="InterPro"/>
</dbReference>
<sequence length="401" mass="46357">MENIKAIYQSNFKENVYPFYTHLRANDPIFAMSQEPNHTTWVITKHEHVKEMLKSKSFIKDQRKLFSNNQSHEKQDNGEINIFQNMMLDVDPPDHTRLRKLVQPYFNPKTIKELKPRIIEIADELLDQASEKQGPVDLIDEFAFPLPIIVISELLGIPSEDRNKFRKWSNTIVAASDEFEPDFMEDVQAFTNYLTDLFERRRKSPENDFISSLLQAEEDGEQLNRDELYSMVVLLIIAGHETTVNLIANTMYALFEHPDQLEKLKTDTKLTATAIEEGLRYYSPVDFTTARWSEDDMEFHGKTIKRGDLVLASLASANRDEEKFEAPDTFDITRKPNPHVAFGYGIHFCLGAPLARLEGEIALRKLMERFPNISMVENQTSSPWRPVFLLRGLEGLKVTIV</sequence>
<evidence type="ECO:0000256" key="7">
    <source>
        <dbReference type="RuleBase" id="RU000461"/>
    </source>
</evidence>
<comment type="similarity">
    <text evidence="1 7">Belongs to the cytochrome P450 family.</text>
</comment>
<dbReference type="AlphaFoldDB" id="A0A1W5ZVM5"/>
<dbReference type="GO" id="GO:0020037">
    <property type="term" value="F:heme binding"/>
    <property type="evidence" value="ECO:0007669"/>
    <property type="project" value="InterPro"/>
</dbReference>
<keyword evidence="2 7" id="KW-0349">Heme</keyword>
<evidence type="ECO:0000256" key="1">
    <source>
        <dbReference type="ARBA" id="ARBA00010617"/>
    </source>
</evidence>
<evidence type="ECO:0000256" key="5">
    <source>
        <dbReference type="ARBA" id="ARBA00023004"/>
    </source>
</evidence>
<dbReference type="KEGG" id="hmn:HM131_11250"/>
<dbReference type="FunFam" id="1.10.630.10:FF:000018">
    <property type="entry name" value="Cytochrome P450 monooxygenase"/>
    <property type="match status" value="1"/>
</dbReference>
<dbReference type="Proteomes" id="UP000192527">
    <property type="component" value="Chromosome"/>
</dbReference>
<dbReference type="InterPro" id="IPR002397">
    <property type="entry name" value="Cyt_P450_B"/>
</dbReference>
<keyword evidence="6 7" id="KW-0503">Monooxygenase</keyword>
<dbReference type="CDD" id="cd11029">
    <property type="entry name" value="CYP107-like"/>
    <property type="match status" value="1"/>
</dbReference>
<reference evidence="8 9" key="1">
    <citation type="submission" date="2017-04" db="EMBL/GenBank/DDBJ databases">
        <title>The whole genome sequencing and assembly of Halobacillus mangrovi strain.</title>
        <authorList>
            <person name="Lee S.-J."/>
            <person name="Park M.-K."/>
            <person name="Kim J.-Y."/>
            <person name="Lee Y.-J."/>
            <person name="Yi H."/>
            <person name="Bahn Y.-S."/>
            <person name="Kim J.F."/>
            <person name="Lee D.-W."/>
        </authorList>
    </citation>
    <scope>NUCLEOTIDE SEQUENCE [LARGE SCALE GENOMIC DNA]</scope>
    <source>
        <strain evidence="8 9">KTB 131</strain>
    </source>
</reference>
<dbReference type="InterPro" id="IPR036396">
    <property type="entry name" value="Cyt_P450_sf"/>
</dbReference>
<gene>
    <name evidence="8" type="ORF">HM131_11250</name>
</gene>
<evidence type="ECO:0000256" key="3">
    <source>
        <dbReference type="ARBA" id="ARBA00022723"/>
    </source>
</evidence>
<protein>
    <submittedName>
        <fullName evidence="8">Cytochrome P450</fullName>
    </submittedName>
</protein>